<dbReference type="GO" id="GO:0005886">
    <property type="term" value="C:plasma membrane"/>
    <property type="evidence" value="ECO:0007669"/>
    <property type="project" value="UniProtKB-SubCell"/>
</dbReference>
<dbReference type="InterPro" id="IPR036259">
    <property type="entry name" value="MFS_trans_sf"/>
</dbReference>
<feature type="transmembrane region" description="Helical" evidence="7">
    <location>
        <begin position="224"/>
        <end position="248"/>
    </location>
</feature>
<dbReference type="InterPro" id="IPR010290">
    <property type="entry name" value="TM_effector"/>
</dbReference>
<sequence>MDSSSGEPSSRIFHHTGFRAYVTAQTCSSLSFQIISLAVSWQLYSMTHSAFMLGMIGLMQFVPSVLLALPAGHLADQYNRKSLILGGQSVELLAALGLILMSFLMPGSAVLLLSLVFIFSLARAFEGPSMTSLLPALLPAGLLSKGMATNQVFREAMVIAGPMAGGLLYVVSPALAYGTAAVCYLISLLVMMRLKYQREPVKPLPMTLRNLFAGLDFIVKRKDVLGVISLDLFAVLLGGVTALLPIFAHDVLHTGAWGLGALRAAPSVGALITGIWISRNSFHRHTGLIMFGCVAGFGVATVIFALSHNVVLSLLALVALGGFDMVSMVIRGAMVQLDTPDEMRGRVNAVNSIFINTSNQLGEFETGVLASAIGAVPASVIGGVGTLVVVGLWMVMFPQLRRRQQLSQSEITENA</sequence>
<keyword evidence="5 7" id="KW-1133">Transmembrane helix</keyword>
<dbReference type="eggNOG" id="COG0477">
    <property type="taxonomic scope" value="Bacteria"/>
</dbReference>
<comment type="caution">
    <text evidence="8">The sequence shown here is derived from an EMBL/GenBank/DDBJ whole genome shotgun (WGS) entry which is preliminary data.</text>
</comment>
<dbReference type="SUPFAM" id="SSF103473">
    <property type="entry name" value="MFS general substrate transporter"/>
    <property type="match status" value="1"/>
</dbReference>
<dbReference type="EMBL" id="JMPR01000035">
    <property type="protein sequence ID" value="KFD19006.1"/>
    <property type="molecule type" value="Genomic_DNA"/>
</dbReference>
<dbReference type="Proteomes" id="UP000028602">
    <property type="component" value="Unassembled WGS sequence"/>
</dbReference>
<accession>A0A085JEW0</accession>
<feature type="transmembrane region" description="Helical" evidence="7">
    <location>
        <begin position="167"/>
        <end position="192"/>
    </location>
</feature>
<evidence type="ECO:0000256" key="5">
    <source>
        <dbReference type="ARBA" id="ARBA00022989"/>
    </source>
</evidence>
<dbReference type="PANTHER" id="PTHR23513">
    <property type="entry name" value="INTEGRAL MEMBRANE EFFLUX PROTEIN-RELATED"/>
    <property type="match status" value="1"/>
</dbReference>
<dbReference type="Gene3D" id="1.20.1250.20">
    <property type="entry name" value="MFS general substrate transporter like domains"/>
    <property type="match status" value="1"/>
</dbReference>
<keyword evidence="3" id="KW-1003">Cell membrane</keyword>
<keyword evidence="2" id="KW-0813">Transport</keyword>
<feature type="transmembrane region" description="Helical" evidence="7">
    <location>
        <begin position="21"/>
        <end position="44"/>
    </location>
</feature>
<reference evidence="8 9" key="1">
    <citation type="submission" date="2014-05" db="EMBL/GenBank/DDBJ databases">
        <title>ATOL: Assembling a taxonomically balanced genome-scale reconstruction of the evolutionary history of the Enterobacteriaceae.</title>
        <authorList>
            <person name="Plunkett G.III."/>
            <person name="Neeno-Eckwall E.C."/>
            <person name="Glasner J.D."/>
            <person name="Perna N.T."/>
        </authorList>
    </citation>
    <scope>NUCLEOTIDE SEQUENCE [LARGE SCALE GENOMIC DNA]</scope>
    <source>
        <strain evidence="8 9">ATCC 33301</strain>
    </source>
</reference>
<evidence type="ECO:0000256" key="7">
    <source>
        <dbReference type="SAM" id="Phobius"/>
    </source>
</evidence>
<dbReference type="OrthoDB" id="7283966at2"/>
<keyword evidence="9" id="KW-1185">Reference proteome</keyword>
<feature type="transmembrane region" description="Helical" evidence="7">
    <location>
        <begin position="368"/>
        <end position="395"/>
    </location>
</feature>
<feature type="transmembrane region" description="Helical" evidence="7">
    <location>
        <begin position="254"/>
        <end position="276"/>
    </location>
</feature>
<evidence type="ECO:0000256" key="2">
    <source>
        <dbReference type="ARBA" id="ARBA00022448"/>
    </source>
</evidence>
<dbReference type="Pfam" id="PF05977">
    <property type="entry name" value="MFS_3"/>
    <property type="match status" value="1"/>
</dbReference>
<feature type="transmembrane region" description="Helical" evidence="7">
    <location>
        <begin position="92"/>
        <end position="125"/>
    </location>
</feature>
<evidence type="ECO:0000256" key="4">
    <source>
        <dbReference type="ARBA" id="ARBA00022692"/>
    </source>
</evidence>
<evidence type="ECO:0000256" key="6">
    <source>
        <dbReference type="ARBA" id="ARBA00023136"/>
    </source>
</evidence>
<feature type="transmembrane region" description="Helical" evidence="7">
    <location>
        <begin position="50"/>
        <end position="71"/>
    </location>
</feature>
<evidence type="ECO:0000256" key="1">
    <source>
        <dbReference type="ARBA" id="ARBA00004651"/>
    </source>
</evidence>
<evidence type="ECO:0000256" key="3">
    <source>
        <dbReference type="ARBA" id="ARBA00022475"/>
    </source>
</evidence>
<dbReference type="AlphaFoldDB" id="A0A085JEW0"/>
<keyword evidence="6 7" id="KW-0472">Membrane</keyword>
<dbReference type="RefSeq" id="WP_025901992.1">
    <property type="nucleotide sequence ID" value="NZ_ATMJ01000021.1"/>
</dbReference>
<comment type="subcellular location">
    <subcellularLocation>
        <location evidence="1">Cell membrane</location>
        <topology evidence="1">Multi-pass membrane protein</topology>
    </subcellularLocation>
</comment>
<keyword evidence="4 7" id="KW-0812">Transmembrane</keyword>
<evidence type="ECO:0000313" key="8">
    <source>
        <dbReference type="EMBL" id="KFD19006.1"/>
    </source>
</evidence>
<dbReference type="PANTHER" id="PTHR23513:SF9">
    <property type="entry name" value="ENTEROBACTIN EXPORTER ENTS"/>
    <property type="match status" value="1"/>
</dbReference>
<gene>
    <name evidence="8" type="ORF">GTPT_2307</name>
</gene>
<protein>
    <submittedName>
        <fullName evidence="8">Major facilitator superfamily (MFS) general substrate transporter</fullName>
    </submittedName>
</protein>
<organism evidence="8 9">
    <name type="scientific">Tatumella ptyseos ATCC 33301</name>
    <dbReference type="NCBI Taxonomy" id="1005995"/>
    <lineage>
        <taxon>Bacteria</taxon>
        <taxon>Pseudomonadati</taxon>
        <taxon>Pseudomonadota</taxon>
        <taxon>Gammaproteobacteria</taxon>
        <taxon>Enterobacterales</taxon>
        <taxon>Erwiniaceae</taxon>
        <taxon>Tatumella</taxon>
    </lineage>
</organism>
<evidence type="ECO:0000313" key="9">
    <source>
        <dbReference type="Proteomes" id="UP000028602"/>
    </source>
</evidence>
<name>A0A085JEW0_9GAMM</name>
<proteinExistence type="predicted"/>
<dbReference type="CDD" id="cd06173">
    <property type="entry name" value="MFS_MefA_like"/>
    <property type="match status" value="1"/>
</dbReference>
<feature type="transmembrane region" description="Helical" evidence="7">
    <location>
        <begin position="288"/>
        <end position="306"/>
    </location>
</feature>